<feature type="domain" description="Ketosynthase family 3 (KS3)" evidence="5">
    <location>
        <begin position="102"/>
        <end position="518"/>
    </location>
</feature>
<dbReference type="InterPro" id="IPR020806">
    <property type="entry name" value="PKS_PP-bd"/>
</dbReference>
<dbReference type="InterPro" id="IPR016039">
    <property type="entry name" value="Thiolase-like"/>
</dbReference>
<keyword evidence="2" id="KW-0597">Phosphoprotein</keyword>
<keyword evidence="1" id="KW-0596">Phosphopantetheine</keyword>
<dbReference type="Pfam" id="PF16197">
    <property type="entry name" value="KAsynt_C_assoc"/>
    <property type="match status" value="1"/>
</dbReference>
<dbReference type="SUPFAM" id="SSF52151">
    <property type="entry name" value="FabD/lysophospholipase-like"/>
    <property type="match status" value="1"/>
</dbReference>
<dbReference type="PROSITE" id="PS00012">
    <property type="entry name" value="PHOSPHOPANTETHEINE"/>
    <property type="match status" value="1"/>
</dbReference>
<dbReference type="InterPro" id="IPR009081">
    <property type="entry name" value="PP-bd_ACP"/>
</dbReference>
<dbReference type="PROSITE" id="PS50075">
    <property type="entry name" value="CARRIER"/>
    <property type="match status" value="2"/>
</dbReference>
<feature type="domain" description="Carrier" evidence="4">
    <location>
        <begin position="8"/>
        <end position="85"/>
    </location>
</feature>
<dbReference type="Gene3D" id="3.30.70.3290">
    <property type="match status" value="1"/>
</dbReference>
<dbReference type="SUPFAM" id="SSF53901">
    <property type="entry name" value="Thiolase-like"/>
    <property type="match status" value="1"/>
</dbReference>
<dbReference type="InterPro" id="IPR016036">
    <property type="entry name" value="Malonyl_transacylase_ACP-bd"/>
</dbReference>
<dbReference type="InterPro" id="IPR014031">
    <property type="entry name" value="Ketoacyl_synth_C"/>
</dbReference>
<dbReference type="Pfam" id="PF00109">
    <property type="entry name" value="ketoacyl-synt"/>
    <property type="match status" value="1"/>
</dbReference>
<dbReference type="SMART" id="SM00827">
    <property type="entry name" value="PKS_AT"/>
    <property type="match status" value="1"/>
</dbReference>
<dbReference type="PROSITE" id="PS00606">
    <property type="entry name" value="KS3_1"/>
    <property type="match status" value="1"/>
</dbReference>
<dbReference type="InterPro" id="IPR016035">
    <property type="entry name" value="Acyl_Trfase/lysoPLipase"/>
</dbReference>
<evidence type="ECO:0000256" key="1">
    <source>
        <dbReference type="ARBA" id="ARBA00022450"/>
    </source>
</evidence>
<protein>
    <submittedName>
        <fullName evidence="6">Beta-ketoacyl synthase N-terminal-like domain-containing protein</fullName>
    </submittedName>
</protein>
<keyword evidence="7" id="KW-1185">Reference proteome</keyword>
<dbReference type="PANTHER" id="PTHR43775:SF37">
    <property type="entry name" value="SI:DKEY-61P9.11"/>
    <property type="match status" value="1"/>
</dbReference>
<dbReference type="InterPro" id="IPR032821">
    <property type="entry name" value="PKS_assoc"/>
</dbReference>
<dbReference type="Gene3D" id="3.40.366.10">
    <property type="entry name" value="Malonyl-Coenzyme A Acyl Carrier Protein, domain 2"/>
    <property type="match status" value="1"/>
</dbReference>
<dbReference type="InterPro" id="IPR014030">
    <property type="entry name" value="Ketoacyl_synth_N"/>
</dbReference>
<name>A0ABU7VQR3_9BACL</name>
<dbReference type="Pfam" id="PF00550">
    <property type="entry name" value="PP-binding"/>
    <property type="match status" value="2"/>
</dbReference>
<dbReference type="SUPFAM" id="SSF55048">
    <property type="entry name" value="Probable ACP-binding domain of malonyl-CoA ACP transacylase"/>
    <property type="match status" value="1"/>
</dbReference>
<dbReference type="InterPro" id="IPR020841">
    <property type="entry name" value="PKS_Beta-ketoAc_synthase_dom"/>
</dbReference>
<evidence type="ECO:0000313" key="6">
    <source>
        <dbReference type="EMBL" id="MEF2965237.1"/>
    </source>
</evidence>
<dbReference type="EMBL" id="JAZHPZ010000002">
    <property type="protein sequence ID" value="MEF2965237.1"/>
    <property type="molecule type" value="Genomic_DNA"/>
</dbReference>
<dbReference type="Gene3D" id="1.10.1200.10">
    <property type="entry name" value="ACP-like"/>
    <property type="match status" value="2"/>
</dbReference>
<dbReference type="Pfam" id="PF00698">
    <property type="entry name" value="Acyl_transf_1"/>
    <property type="match status" value="1"/>
</dbReference>
<dbReference type="PROSITE" id="PS52004">
    <property type="entry name" value="KS3_2"/>
    <property type="match status" value="1"/>
</dbReference>
<gene>
    <name evidence="6" type="ORF">V3851_05270</name>
</gene>
<keyword evidence="3" id="KW-0808">Transferase</keyword>
<evidence type="ECO:0000256" key="3">
    <source>
        <dbReference type="ARBA" id="ARBA00022679"/>
    </source>
</evidence>
<dbReference type="SMART" id="SM00825">
    <property type="entry name" value="PKS_KS"/>
    <property type="match status" value="1"/>
</dbReference>
<dbReference type="Pfam" id="PF02801">
    <property type="entry name" value="Ketoacyl-synt_C"/>
    <property type="match status" value="1"/>
</dbReference>
<dbReference type="InterPro" id="IPR050091">
    <property type="entry name" value="PKS_NRPS_Biosynth_Enz"/>
</dbReference>
<dbReference type="SMART" id="SM00823">
    <property type="entry name" value="PKS_PP"/>
    <property type="match status" value="2"/>
</dbReference>
<evidence type="ECO:0000256" key="2">
    <source>
        <dbReference type="ARBA" id="ARBA00022553"/>
    </source>
</evidence>
<dbReference type="SUPFAM" id="SSF47336">
    <property type="entry name" value="ACP-like"/>
    <property type="match status" value="2"/>
</dbReference>
<feature type="domain" description="Carrier" evidence="4">
    <location>
        <begin position="1005"/>
        <end position="1080"/>
    </location>
</feature>
<dbReference type="InterPro" id="IPR018201">
    <property type="entry name" value="Ketoacyl_synth_AS"/>
</dbReference>
<dbReference type="Proteomes" id="UP001306950">
    <property type="component" value="Unassembled WGS sequence"/>
</dbReference>
<dbReference type="Gene3D" id="3.40.47.10">
    <property type="match status" value="1"/>
</dbReference>
<sequence>MLKEQSKRDYEAITAWFIREIGRVKGLDGSRIDTRVTFHYLGLDSETLVTLTGGLGAWLQREVEPTALWEHPSIHLAAQHFSQEEAEIPITAGQVAKAAVTGRGIAIVGMACRFPQSPNLSVFWTNLLEGKDCISEISGKRLPDHNASDQRVAGWIDSPDLFDHEAFRISPREAEQMDPQQRMLLEVTAEALEDAGLTVERLNGSRTGVFVGISSNDYGAGPLNNIERSDIYAVTGNAKSIAANRISYVWNLRGPSMAVDTACSSSLVAVHLACQSLLTDECDTAIAGGVNLLLNPAISRAFHEAGMLAADGHCKTFSARADGYVRGEGAGAVILKQLDAARRDGDRIYGVIRGSAVNQDGLSNGLTAPNAGAQEEVLLEAYRRANVSPCDIDYVETHGTGTPLGDPIEANTLGKVLSPNRDVSKPCAIGSVKTNIGHLEAAAGIAGLIKTALCLHFGQWVPSLHADPPNPLIAFDELPLRVVQHSEACGRPEGERPLLAGVSAFGFGGTNAHAVIEQYSPVPLYADRQPPKRLLLIPVSARSPRALRSRAADMALFLRSCTDDRLDDVVYTAQSRRTHHAWRAAVIGQSGPELAERLERAAVPSAPGRPPSGILFVYSGQGTQWAGMGRVLFESQPAFRQAWMECDELWRNIAGWPLLPKLLGDEAWAERTDIAQPMVFALQVALTALWRNFGVVPEAVAGHSMGEITAAYTAGVLSLEDALRILYWRSRLMQSSFGDGAMLAVHAPHEEVARMLDQGGWSSLGIAAVNSGTWTVVAGDADDAERLETGLAGAVKCQYVSRHFAFHSAQMDEHLPRLRAEISAVRHSYARIRWYSTVTARRETGLRLGLAHWENNMRRPVRFAETLNVAKADGCATVVEIGPHPSLMPHIEEMFSDVPERLLLYSMRRYDEERSFLSGLQDWYLRGGAVRWPSAGGTCVSLPAYPWEHRSFWTDIDLAFKSSGVTPGPPEGGFDVVEAVPPASGPADPVREILGAAGQPERLRSILEAYLQQVVADVLRIRDGAGLPPDKPLIELGLDSIMALQIRNRLETALGAALPVSGFFDGMTIQKAAADLANLLSEPAPTPPAVLPDNVKEQKLMNSLQSGDSRIEDLSDEEIERMLLLLSEDNG</sequence>
<dbReference type="PANTHER" id="PTHR43775">
    <property type="entry name" value="FATTY ACID SYNTHASE"/>
    <property type="match status" value="1"/>
</dbReference>
<dbReference type="CDD" id="cd00833">
    <property type="entry name" value="PKS"/>
    <property type="match status" value="1"/>
</dbReference>
<dbReference type="InterPro" id="IPR006162">
    <property type="entry name" value="Ppantetheine_attach_site"/>
</dbReference>
<dbReference type="RefSeq" id="WP_331845474.1">
    <property type="nucleotide sequence ID" value="NZ_JAZHPZ010000002.1"/>
</dbReference>
<comment type="caution">
    <text evidence="6">The sequence shown here is derived from an EMBL/GenBank/DDBJ whole genome shotgun (WGS) entry which is preliminary data.</text>
</comment>
<accession>A0ABU7VQR3</accession>
<proteinExistence type="predicted"/>
<organism evidence="6 7">
    <name type="scientific">Paenibacillus haidiansis</name>
    <dbReference type="NCBI Taxonomy" id="1574488"/>
    <lineage>
        <taxon>Bacteria</taxon>
        <taxon>Bacillati</taxon>
        <taxon>Bacillota</taxon>
        <taxon>Bacilli</taxon>
        <taxon>Bacillales</taxon>
        <taxon>Paenibacillaceae</taxon>
        <taxon>Paenibacillus</taxon>
    </lineage>
</organism>
<dbReference type="InterPro" id="IPR014043">
    <property type="entry name" value="Acyl_transferase_dom"/>
</dbReference>
<evidence type="ECO:0000313" key="7">
    <source>
        <dbReference type="Proteomes" id="UP001306950"/>
    </source>
</evidence>
<reference evidence="6 7" key="1">
    <citation type="submission" date="2024-02" db="EMBL/GenBank/DDBJ databases">
        <title>A nitrogen-fixing paenibacillus bacterium.</title>
        <authorList>
            <person name="Zhang W.L."/>
            <person name="Chen S.F."/>
        </authorList>
    </citation>
    <scope>NUCLEOTIDE SEQUENCE [LARGE SCALE GENOMIC DNA]</scope>
    <source>
        <strain evidence="6 7">M1</strain>
    </source>
</reference>
<evidence type="ECO:0000259" key="5">
    <source>
        <dbReference type="PROSITE" id="PS52004"/>
    </source>
</evidence>
<dbReference type="InterPro" id="IPR036736">
    <property type="entry name" value="ACP-like_sf"/>
</dbReference>
<evidence type="ECO:0000259" key="4">
    <source>
        <dbReference type="PROSITE" id="PS50075"/>
    </source>
</evidence>
<dbReference type="InterPro" id="IPR001227">
    <property type="entry name" value="Ac_transferase_dom_sf"/>
</dbReference>